<keyword evidence="9" id="KW-0812">Transmembrane</keyword>
<dbReference type="PANTHER" id="PTHR24416">
    <property type="entry name" value="TYROSINE-PROTEIN KINASE RECEPTOR"/>
    <property type="match status" value="1"/>
</dbReference>
<dbReference type="InterPro" id="IPR000719">
    <property type="entry name" value="Prot_kinase_dom"/>
</dbReference>
<evidence type="ECO:0000256" key="7">
    <source>
        <dbReference type="PROSITE-ProRule" id="PRU10141"/>
    </source>
</evidence>
<accession>A0A2P6NQX2</accession>
<dbReference type="PROSITE" id="PS50885">
    <property type="entry name" value="HAMP"/>
    <property type="match status" value="1"/>
</dbReference>
<feature type="transmembrane region" description="Helical" evidence="9">
    <location>
        <begin position="574"/>
        <end position="594"/>
    </location>
</feature>
<sequence length="946" mass="105231">MSPGTSSWTAKTVDFGFGKDVKCLGFKEDDEQTGSSVRVAVQLTRYSVTHQFCVFTRSYAGQITPLNEDFGIPEESCSQSLQKSESVAHDSKGQALLNMDWTATPLLLLACLSVAEAVKASVEETILFIAFVVVGITALILLILKTLTESTVYSAVSKRPAHKTKSQDNLVKINHTDGEGATSANSFHSASSDNEPKSDSSLHYAENPLLEVKKTANRDEWRKIISIPTVFIAAVLLFIAVIAISITLLSFYAQNSMVSDLTTEIQDEIGKNFLGQVNETFQNYNRWGQEIQSFSDYYFKPGYQLPLNESAYQTYPEFFQYLISSMIHKDIGSGFNVGFSNQKGFGGGYELFGVDVFDTVLVNGTAYLYVSILPPSLNFSALPNPDPNAFYKIPAGPNVVADIGCPAGAPTTFWQPLYPQPTGTAAIEISILRTIRVCQESILTYFINITVKFTRFAALLQGMVQQVKGRAFIVETNGAIVASTTGSQPFASTAKGYERYFATNTTDLWIREAWKIYLADTKTSQSTHTIDGVNYFILPSSYESGDGVSWIILHLAESDPYLGTIRTYIRRTGIVVGVVVAAAVILAVLASFWITRPFTHLTRQLQKAAKMQLTEEDISVPFLFEARRLHQAFVTMRDAMKSFQRYIPEALVKTRMDYKDLKHLVEIGSGAYGVVYQADWNGEIVAVKQIKTELIDERQMSEFLSEVSILQQLTPHPNVVLFRAATFPPQPLSMITEFCGGGSLYAHIRKYPNLAVKEKLRLISEIAKGMRHLHQQKVVHRDLALRNILLNDRLEAKVSDFGLSRVNGSEDGSTTANAVGPLKWMSPEAITENKYSTKSDVFSFGVVVWEIFEEKDPYPGVAAVEAAFQVVNGQRLEFTKCPCPWLIRLVQACWDKDPKNRPSFKFVLQTMVNESIPDAKEFQDNNDDVEMINIVIPPPIVSTEDE</sequence>
<dbReference type="InterPro" id="IPR011009">
    <property type="entry name" value="Kinase-like_dom_sf"/>
</dbReference>
<evidence type="ECO:0000313" key="12">
    <source>
        <dbReference type="EMBL" id="PRP86359.1"/>
    </source>
</evidence>
<reference evidence="12 13" key="1">
    <citation type="journal article" date="2018" name="Genome Biol. Evol.">
        <title>Multiple Roots of Fruiting Body Formation in Amoebozoa.</title>
        <authorList>
            <person name="Hillmann F."/>
            <person name="Forbes G."/>
            <person name="Novohradska S."/>
            <person name="Ferling I."/>
            <person name="Riege K."/>
            <person name="Groth M."/>
            <person name="Westermann M."/>
            <person name="Marz M."/>
            <person name="Spaller T."/>
            <person name="Winckler T."/>
            <person name="Schaap P."/>
            <person name="Glockner G."/>
        </authorList>
    </citation>
    <scope>NUCLEOTIDE SEQUENCE [LARGE SCALE GENOMIC DNA]</scope>
    <source>
        <strain evidence="12 13">Jena</strain>
    </source>
</reference>
<evidence type="ECO:0000256" key="6">
    <source>
        <dbReference type="ARBA" id="ARBA00051243"/>
    </source>
</evidence>
<dbReference type="PRINTS" id="PR00109">
    <property type="entry name" value="TYRKINASE"/>
</dbReference>
<dbReference type="Proteomes" id="UP000241769">
    <property type="component" value="Unassembled WGS sequence"/>
</dbReference>
<comment type="catalytic activity">
    <reaction evidence="6">
        <text>L-tyrosyl-[protein] + ATP = O-phospho-L-tyrosyl-[protein] + ADP + H(+)</text>
        <dbReference type="Rhea" id="RHEA:10596"/>
        <dbReference type="Rhea" id="RHEA-COMP:10136"/>
        <dbReference type="Rhea" id="RHEA-COMP:20101"/>
        <dbReference type="ChEBI" id="CHEBI:15378"/>
        <dbReference type="ChEBI" id="CHEBI:30616"/>
        <dbReference type="ChEBI" id="CHEBI:46858"/>
        <dbReference type="ChEBI" id="CHEBI:61978"/>
        <dbReference type="ChEBI" id="CHEBI:456216"/>
        <dbReference type="EC" id="2.7.10.1"/>
    </reaction>
</comment>
<comment type="subcellular location">
    <subcellularLocation>
        <location evidence="1">Membrane</location>
        <topology evidence="1">Single-pass membrane protein</topology>
    </subcellularLocation>
</comment>
<evidence type="ECO:0000256" key="1">
    <source>
        <dbReference type="ARBA" id="ARBA00004167"/>
    </source>
</evidence>
<evidence type="ECO:0000256" key="4">
    <source>
        <dbReference type="ARBA" id="ARBA00022777"/>
    </source>
</evidence>
<evidence type="ECO:0000256" key="9">
    <source>
        <dbReference type="SAM" id="Phobius"/>
    </source>
</evidence>
<feature type="domain" description="Protein kinase" evidence="10">
    <location>
        <begin position="661"/>
        <end position="916"/>
    </location>
</feature>
<dbReference type="Pfam" id="PF07714">
    <property type="entry name" value="PK_Tyr_Ser-Thr"/>
    <property type="match status" value="1"/>
</dbReference>
<dbReference type="OrthoDB" id="30356at2759"/>
<dbReference type="InterPro" id="IPR020635">
    <property type="entry name" value="Tyr_kinase_cat_dom"/>
</dbReference>
<dbReference type="SMART" id="SM00219">
    <property type="entry name" value="TyrKc"/>
    <property type="match status" value="1"/>
</dbReference>
<evidence type="ECO:0000256" key="2">
    <source>
        <dbReference type="ARBA" id="ARBA00022679"/>
    </source>
</evidence>
<dbReference type="Gene3D" id="6.10.340.10">
    <property type="match status" value="1"/>
</dbReference>
<dbReference type="GO" id="GO:0005886">
    <property type="term" value="C:plasma membrane"/>
    <property type="evidence" value="ECO:0007669"/>
    <property type="project" value="TreeGrafter"/>
</dbReference>
<gene>
    <name evidence="12" type="ORF">PROFUN_05500</name>
</gene>
<dbReference type="SUPFAM" id="SSF56112">
    <property type="entry name" value="Protein kinase-like (PK-like)"/>
    <property type="match status" value="1"/>
</dbReference>
<feature type="compositionally biased region" description="Polar residues" evidence="8">
    <location>
        <begin position="182"/>
        <end position="193"/>
    </location>
</feature>
<feature type="region of interest" description="Disordered" evidence="8">
    <location>
        <begin position="181"/>
        <end position="201"/>
    </location>
</feature>
<dbReference type="STRING" id="1890364.A0A2P6NQX2"/>
<dbReference type="GO" id="GO:0004714">
    <property type="term" value="F:transmembrane receptor protein tyrosine kinase activity"/>
    <property type="evidence" value="ECO:0007669"/>
    <property type="project" value="UniProtKB-EC"/>
</dbReference>
<keyword evidence="2" id="KW-0808">Transferase</keyword>
<protein>
    <submittedName>
        <fullName evidence="12">Uncharacterized protein</fullName>
    </submittedName>
</protein>
<feature type="binding site" evidence="7">
    <location>
        <position position="688"/>
    </location>
    <ligand>
        <name>ATP</name>
        <dbReference type="ChEBI" id="CHEBI:30616"/>
    </ligand>
</feature>
<comment type="caution">
    <text evidence="12">The sequence shown here is derived from an EMBL/GenBank/DDBJ whole genome shotgun (WGS) entry which is preliminary data.</text>
</comment>
<keyword evidence="13" id="KW-1185">Reference proteome</keyword>
<feature type="transmembrane region" description="Helical" evidence="9">
    <location>
        <begin position="230"/>
        <end position="253"/>
    </location>
</feature>
<proteinExistence type="predicted"/>
<dbReference type="InterPro" id="IPR001245">
    <property type="entry name" value="Ser-Thr/Tyr_kinase_cat_dom"/>
</dbReference>
<dbReference type="GO" id="GO:0007169">
    <property type="term" value="P:cell surface receptor protein tyrosine kinase signaling pathway"/>
    <property type="evidence" value="ECO:0007669"/>
    <property type="project" value="TreeGrafter"/>
</dbReference>
<keyword evidence="9" id="KW-0472">Membrane</keyword>
<feature type="domain" description="HAMP" evidence="11">
    <location>
        <begin position="592"/>
        <end position="645"/>
    </location>
</feature>
<dbReference type="InParanoid" id="A0A2P6NQX2"/>
<dbReference type="GO" id="GO:0043235">
    <property type="term" value="C:receptor complex"/>
    <property type="evidence" value="ECO:0007669"/>
    <property type="project" value="TreeGrafter"/>
</dbReference>
<dbReference type="PROSITE" id="PS00109">
    <property type="entry name" value="PROTEIN_KINASE_TYR"/>
    <property type="match status" value="1"/>
</dbReference>
<evidence type="ECO:0000256" key="3">
    <source>
        <dbReference type="ARBA" id="ARBA00022741"/>
    </source>
</evidence>
<evidence type="ECO:0000259" key="11">
    <source>
        <dbReference type="PROSITE" id="PS50885"/>
    </source>
</evidence>
<dbReference type="GO" id="GO:0005524">
    <property type="term" value="F:ATP binding"/>
    <property type="evidence" value="ECO:0007669"/>
    <property type="project" value="UniProtKB-UniRule"/>
</dbReference>
<feature type="transmembrane region" description="Helical" evidence="9">
    <location>
        <begin position="126"/>
        <end position="144"/>
    </location>
</feature>
<evidence type="ECO:0000259" key="10">
    <source>
        <dbReference type="PROSITE" id="PS50011"/>
    </source>
</evidence>
<dbReference type="AlphaFoldDB" id="A0A2P6NQX2"/>
<dbReference type="InterPro" id="IPR008266">
    <property type="entry name" value="Tyr_kinase_AS"/>
</dbReference>
<evidence type="ECO:0000256" key="8">
    <source>
        <dbReference type="SAM" id="MobiDB-lite"/>
    </source>
</evidence>
<dbReference type="PROSITE" id="PS50011">
    <property type="entry name" value="PROTEIN_KINASE_DOM"/>
    <property type="match status" value="1"/>
</dbReference>
<organism evidence="12 13">
    <name type="scientific">Planoprotostelium fungivorum</name>
    <dbReference type="NCBI Taxonomy" id="1890364"/>
    <lineage>
        <taxon>Eukaryota</taxon>
        <taxon>Amoebozoa</taxon>
        <taxon>Evosea</taxon>
        <taxon>Variosea</taxon>
        <taxon>Cavosteliida</taxon>
        <taxon>Cavosteliaceae</taxon>
        <taxon>Planoprotostelium</taxon>
    </lineage>
</organism>
<evidence type="ECO:0000313" key="13">
    <source>
        <dbReference type="Proteomes" id="UP000241769"/>
    </source>
</evidence>
<dbReference type="EMBL" id="MDYQ01000032">
    <property type="protein sequence ID" value="PRP86359.1"/>
    <property type="molecule type" value="Genomic_DNA"/>
</dbReference>
<name>A0A2P6NQX2_9EUKA</name>
<dbReference type="Gene3D" id="1.10.510.10">
    <property type="entry name" value="Transferase(Phosphotransferase) domain 1"/>
    <property type="match status" value="1"/>
</dbReference>
<dbReference type="PANTHER" id="PTHR24416:SF617">
    <property type="entry name" value="RET ONCOGENE, ISOFORM A"/>
    <property type="match status" value="1"/>
</dbReference>
<dbReference type="InterPro" id="IPR050122">
    <property type="entry name" value="RTK"/>
</dbReference>
<evidence type="ECO:0000256" key="5">
    <source>
        <dbReference type="ARBA" id="ARBA00022840"/>
    </source>
</evidence>
<keyword evidence="4" id="KW-0418">Kinase</keyword>
<dbReference type="FunFam" id="3.30.200.20:FF:000180">
    <property type="entry name" value="serine/threonine-protein kinase STY46-like"/>
    <property type="match status" value="1"/>
</dbReference>
<keyword evidence="5 7" id="KW-0067">ATP-binding</keyword>
<dbReference type="PROSITE" id="PS00107">
    <property type="entry name" value="PROTEIN_KINASE_ATP"/>
    <property type="match status" value="1"/>
</dbReference>
<dbReference type="InterPro" id="IPR017441">
    <property type="entry name" value="Protein_kinase_ATP_BS"/>
</dbReference>
<dbReference type="CDD" id="cd13999">
    <property type="entry name" value="STKc_MAP3K-like"/>
    <property type="match status" value="1"/>
</dbReference>
<keyword evidence="9" id="KW-1133">Transmembrane helix</keyword>
<dbReference type="InterPro" id="IPR003660">
    <property type="entry name" value="HAMP_dom"/>
</dbReference>
<keyword evidence="3 7" id="KW-0547">Nucleotide-binding</keyword>